<name>A0AC35F8Y4_9BILA</name>
<accession>A0AC35F8Y4</accession>
<evidence type="ECO:0000313" key="1">
    <source>
        <dbReference type="Proteomes" id="UP000887580"/>
    </source>
</evidence>
<evidence type="ECO:0000313" key="2">
    <source>
        <dbReference type="WBParaSite" id="PS1159_v2.g14366.t1"/>
    </source>
</evidence>
<proteinExistence type="predicted"/>
<reference evidence="2" key="1">
    <citation type="submission" date="2022-11" db="UniProtKB">
        <authorList>
            <consortium name="WormBaseParasite"/>
        </authorList>
    </citation>
    <scope>IDENTIFICATION</scope>
</reference>
<sequence length="98" mass="10508">MAVKVLGLIVVFVGICFNFVVGQGFFGGGFGNGNGGGGGFMRGGFSEISQSLTPQQREQVKAIFMDPTTPKYITKQKLRAFFQRIGGNAAVKFLILKI</sequence>
<dbReference type="WBParaSite" id="PS1159_v2.g14366.t1">
    <property type="protein sequence ID" value="PS1159_v2.g14366.t1"/>
    <property type="gene ID" value="PS1159_v2.g14366"/>
</dbReference>
<dbReference type="Proteomes" id="UP000887580">
    <property type="component" value="Unplaced"/>
</dbReference>
<protein>
    <submittedName>
        <fullName evidence="2">Uncharacterized protein</fullName>
    </submittedName>
</protein>
<organism evidence="1 2">
    <name type="scientific">Panagrolaimus sp. PS1159</name>
    <dbReference type="NCBI Taxonomy" id="55785"/>
    <lineage>
        <taxon>Eukaryota</taxon>
        <taxon>Metazoa</taxon>
        <taxon>Ecdysozoa</taxon>
        <taxon>Nematoda</taxon>
        <taxon>Chromadorea</taxon>
        <taxon>Rhabditida</taxon>
        <taxon>Tylenchina</taxon>
        <taxon>Panagrolaimomorpha</taxon>
        <taxon>Panagrolaimoidea</taxon>
        <taxon>Panagrolaimidae</taxon>
        <taxon>Panagrolaimus</taxon>
    </lineage>
</organism>